<feature type="transmembrane region" description="Helical" evidence="6">
    <location>
        <begin position="367"/>
        <end position="387"/>
    </location>
</feature>
<sequence>MKTVGASVRWVLAGRGATAATLQTLLTKILILGANTCTGAITARILGPDGRGEQAAIALWPQFLAFTMTLGLPIALRYYLKRNPEQESEIFSATLVLGTILGIVAAIAGILFIPQWLTQYSPEVIRYAQWFMVLSPIIMLTTIYTAALEADYNFKTANQAQYLQPLTTLAILTGLAVSGNLTPFTAVIAYAFPSLPIFFWLSRYVWQRFRPRLSGLRKSYQRLMSYGLRAYGIDLIGTLSVQVDQALVINLLAPEAMGKYVISLSLSRMLNLFQHSIVTVLLPKTAARPIAEVVAVTGMAVRISTALTTMAAAILFIVGPMLLNLLYGAEFMGAVPVFRILVVMTVVDGSVWILAQAFMALGRPGTVTLLQTIGLGLSIPFLLLLVPRLGLQGAGWALLCSTVVRLVFVLACYPLVLKVRPPSLLAKRSDFYILKQKMLHRT</sequence>
<keyword evidence="4 6" id="KW-1133">Transmembrane helix</keyword>
<feature type="transmembrane region" description="Helical" evidence="6">
    <location>
        <begin position="59"/>
        <end position="80"/>
    </location>
</feature>
<feature type="transmembrane region" description="Helical" evidence="6">
    <location>
        <begin position="226"/>
        <end position="248"/>
    </location>
</feature>
<evidence type="ECO:0000256" key="3">
    <source>
        <dbReference type="ARBA" id="ARBA00022692"/>
    </source>
</evidence>
<dbReference type="AlphaFoldDB" id="A0A9X5E6J2"/>
<dbReference type="OrthoDB" id="8482265at2"/>
<gene>
    <name evidence="7" type="ORF">QH73_0014550</name>
</gene>
<evidence type="ECO:0000256" key="4">
    <source>
        <dbReference type="ARBA" id="ARBA00022989"/>
    </source>
</evidence>
<feature type="transmembrane region" description="Helical" evidence="6">
    <location>
        <begin position="393"/>
        <end position="417"/>
    </location>
</feature>
<protein>
    <submittedName>
        <fullName evidence="7">Oligosaccharide flippase family protein</fullName>
    </submittedName>
</protein>
<dbReference type="EMBL" id="JTJC03000003">
    <property type="protein sequence ID" value="NHC35858.1"/>
    <property type="molecule type" value="Genomic_DNA"/>
</dbReference>
<feature type="transmembrane region" description="Helical" evidence="6">
    <location>
        <begin position="333"/>
        <end position="355"/>
    </location>
</feature>
<keyword evidence="3 6" id="KW-0812">Transmembrane</keyword>
<feature type="transmembrane region" description="Helical" evidence="6">
    <location>
        <begin position="92"/>
        <end position="117"/>
    </location>
</feature>
<dbReference type="RefSeq" id="WP_052289728.1">
    <property type="nucleotide sequence ID" value="NZ_JTJC03000003.1"/>
</dbReference>
<evidence type="ECO:0000256" key="1">
    <source>
        <dbReference type="ARBA" id="ARBA00004651"/>
    </source>
</evidence>
<organism evidence="7 8">
    <name type="scientific">Scytonema millei VB511283</name>
    <dbReference type="NCBI Taxonomy" id="1245923"/>
    <lineage>
        <taxon>Bacteria</taxon>
        <taxon>Bacillati</taxon>
        <taxon>Cyanobacteriota</taxon>
        <taxon>Cyanophyceae</taxon>
        <taxon>Nostocales</taxon>
        <taxon>Scytonemataceae</taxon>
        <taxon>Scytonema</taxon>
    </lineage>
</organism>
<reference evidence="7 8" key="1">
    <citation type="journal article" date="2015" name="Genome Announc.">
        <title>Draft Genome Sequence of the Terrestrial Cyanobacterium Scytonema millei VB511283, Isolated from Eastern India.</title>
        <authorList>
            <person name="Sen D."/>
            <person name="Chandrababunaidu M.M."/>
            <person name="Singh D."/>
            <person name="Sanghi N."/>
            <person name="Ghorai A."/>
            <person name="Mishra G.P."/>
            <person name="Madduluri M."/>
            <person name="Adhikary S.P."/>
            <person name="Tripathy S."/>
        </authorList>
    </citation>
    <scope>NUCLEOTIDE SEQUENCE [LARGE SCALE GENOMIC DNA]</scope>
    <source>
        <strain evidence="7 8">VB511283</strain>
    </source>
</reference>
<dbReference type="InterPro" id="IPR050833">
    <property type="entry name" value="Poly_Biosynth_Transport"/>
</dbReference>
<keyword evidence="2" id="KW-1003">Cell membrane</keyword>
<proteinExistence type="predicted"/>
<keyword evidence="5 6" id="KW-0472">Membrane</keyword>
<comment type="caution">
    <text evidence="7">The sequence shown here is derived from an EMBL/GenBank/DDBJ whole genome shotgun (WGS) entry which is preliminary data.</text>
</comment>
<evidence type="ECO:0000256" key="5">
    <source>
        <dbReference type="ARBA" id="ARBA00023136"/>
    </source>
</evidence>
<feature type="transmembrane region" description="Helical" evidence="6">
    <location>
        <begin position="187"/>
        <end position="206"/>
    </location>
</feature>
<accession>A0A9X5E6J2</accession>
<evidence type="ECO:0000313" key="7">
    <source>
        <dbReference type="EMBL" id="NHC35858.1"/>
    </source>
</evidence>
<keyword evidence="8" id="KW-1185">Reference proteome</keyword>
<dbReference type="GO" id="GO:0005886">
    <property type="term" value="C:plasma membrane"/>
    <property type="evidence" value="ECO:0007669"/>
    <property type="project" value="UniProtKB-SubCell"/>
</dbReference>
<dbReference type="Pfam" id="PF13440">
    <property type="entry name" value="Polysacc_synt_3"/>
    <property type="match status" value="1"/>
</dbReference>
<dbReference type="Proteomes" id="UP000031532">
    <property type="component" value="Unassembled WGS sequence"/>
</dbReference>
<name>A0A9X5E6J2_9CYAN</name>
<evidence type="ECO:0000313" key="8">
    <source>
        <dbReference type="Proteomes" id="UP000031532"/>
    </source>
</evidence>
<evidence type="ECO:0000256" key="2">
    <source>
        <dbReference type="ARBA" id="ARBA00022475"/>
    </source>
</evidence>
<evidence type="ECO:0000256" key="6">
    <source>
        <dbReference type="SAM" id="Phobius"/>
    </source>
</evidence>
<feature type="transmembrane region" description="Helical" evidence="6">
    <location>
        <begin position="303"/>
        <end position="327"/>
    </location>
</feature>
<feature type="transmembrane region" description="Helical" evidence="6">
    <location>
        <begin position="129"/>
        <end position="150"/>
    </location>
</feature>
<dbReference type="PANTHER" id="PTHR30250:SF26">
    <property type="entry name" value="PSMA PROTEIN"/>
    <property type="match status" value="1"/>
</dbReference>
<feature type="transmembrane region" description="Helical" evidence="6">
    <location>
        <begin position="162"/>
        <end position="181"/>
    </location>
</feature>
<dbReference type="PANTHER" id="PTHR30250">
    <property type="entry name" value="PST FAMILY PREDICTED COLANIC ACID TRANSPORTER"/>
    <property type="match status" value="1"/>
</dbReference>
<comment type="subcellular location">
    <subcellularLocation>
        <location evidence="1">Cell membrane</location>
        <topology evidence="1">Multi-pass membrane protein</topology>
    </subcellularLocation>
</comment>